<name>A0A2T3AJ41_9PEZI</name>
<protein>
    <submittedName>
        <fullName evidence="2">Uncharacterized protein</fullName>
    </submittedName>
</protein>
<dbReference type="Proteomes" id="UP000241462">
    <property type="component" value="Unassembled WGS sequence"/>
</dbReference>
<keyword evidence="3" id="KW-1185">Reference proteome</keyword>
<evidence type="ECO:0000313" key="2">
    <source>
        <dbReference type="EMBL" id="PSS00588.1"/>
    </source>
</evidence>
<evidence type="ECO:0000256" key="1">
    <source>
        <dbReference type="SAM" id="MobiDB-lite"/>
    </source>
</evidence>
<dbReference type="EMBL" id="KZ678383">
    <property type="protein sequence ID" value="PSS00588.1"/>
    <property type="molecule type" value="Genomic_DNA"/>
</dbReference>
<proteinExistence type="predicted"/>
<gene>
    <name evidence="2" type="ORF">BD289DRAFT_29634</name>
</gene>
<organism evidence="2 3">
    <name type="scientific">Coniella lustricola</name>
    <dbReference type="NCBI Taxonomy" id="2025994"/>
    <lineage>
        <taxon>Eukaryota</taxon>
        <taxon>Fungi</taxon>
        <taxon>Dikarya</taxon>
        <taxon>Ascomycota</taxon>
        <taxon>Pezizomycotina</taxon>
        <taxon>Sordariomycetes</taxon>
        <taxon>Sordariomycetidae</taxon>
        <taxon>Diaporthales</taxon>
        <taxon>Schizoparmaceae</taxon>
        <taxon>Coniella</taxon>
    </lineage>
</organism>
<dbReference type="InParanoid" id="A0A2T3AJ41"/>
<feature type="region of interest" description="Disordered" evidence="1">
    <location>
        <begin position="1"/>
        <end position="26"/>
    </location>
</feature>
<evidence type="ECO:0000313" key="3">
    <source>
        <dbReference type="Proteomes" id="UP000241462"/>
    </source>
</evidence>
<sequence>MKAFGGTSSRAVMLRRPASPSSHSQRRPSWEILDQWTSELGLRRSLQLSNALVFGSGSKSPIHNIRPSQTWRCCKDKCLVRGQIITLGHSSFACSLVRPTRRLPRSIGRWRRDADNKRARKFLRHVLASEVSVYCDCNCNCNSSPPHFYPHCICWLAPPSWPVIGPSRINTGKCSQD</sequence>
<dbReference type="AlphaFoldDB" id="A0A2T3AJ41"/>
<accession>A0A2T3AJ41</accession>
<reference evidence="2 3" key="1">
    <citation type="journal article" date="2018" name="Mycol. Prog.">
        <title>Coniella lustricola, a new species from submerged detritus.</title>
        <authorList>
            <person name="Raudabaugh D.B."/>
            <person name="Iturriaga T."/>
            <person name="Carver A."/>
            <person name="Mondo S."/>
            <person name="Pangilinan J."/>
            <person name="Lipzen A."/>
            <person name="He G."/>
            <person name="Amirebrahimi M."/>
            <person name="Grigoriev I.V."/>
            <person name="Miller A.N."/>
        </authorList>
    </citation>
    <scope>NUCLEOTIDE SEQUENCE [LARGE SCALE GENOMIC DNA]</scope>
    <source>
        <strain evidence="2 3">B22-T-1</strain>
    </source>
</reference>
<feature type="compositionally biased region" description="Polar residues" evidence="1">
    <location>
        <begin position="1"/>
        <end position="10"/>
    </location>
</feature>